<dbReference type="PANTHER" id="PTHR33705">
    <property type="entry name" value="PHOSPHOCARRIER PROTEIN HPR"/>
    <property type="match status" value="1"/>
</dbReference>
<feature type="domain" description="HPr" evidence="1">
    <location>
        <begin position="1"/>
        <end position="85"/>
    </location>
</feature>
<reference evidence="2 5" key="1">
    <citation type="journal article" date="2018" name="Int. J. Syst. Evol. Microbiol.">
        <title>Draft Genome Sequence of Faecalimonas umbilicata JCM 30896T, an Acetate-Producing Bacterium Isolated from Human Feces.</title>
        <authorList>
            <person name="Sakamoto M."/>
            <person name="Ikeyama N."/>
            <person name="Yuki M."/>
            <person name="Ohkuma M."/>
        </authorList>
    </citation>
    <scope>NUCLEOTIDE SEQUENCE [LARGE SCALE GENOMIC DNA]</scope>
    <source>
        <strain evidence="2 5">EGH7</strain>
    </source>
</reference>
<protein>
    <submittedName>
        <fullName evidence="3">Catabolite repression HPr-like protein</fullName>
    </submittedName>
    <submittedName>
        <fullName evidence="2">HPr-like protein Crh</fullName>
    </submittedName>
</protein>
<evidence type="ECO:0000259" key="1">
    <source>
        <dbReference type="PROSITE" id="PS51350"/>
    </source>
</evidence>
<keyword evidence="5" id="KW-1185">Reference proteome</keyword>
<dbReference type="PROSITE" id="PS51350">
    <property type="entry name" value="PTS_HPR_DOM"/>
    <property type="match status" value="1"/>
</dbReference>
<dbReference type="InterPro" id="IPR050399">
    <property type="entry name" value="HPr"/>
</dbReference>
<name>A0A4R3JRG5_9FIRM</name>
<dbReference type="RefSeq" id="WP_008976695.1">
    <property type="nucleotide sequence ID" value="NZ_AP031411.1"/>
</dbReference>
<dbReference type="PRINTS" id="PR00107">
    <property type="entry name" value="PHOSPHOCPHPR"/>
</dbReference>
<reference evidence="3 4" key="2">
    <citation type="submission" date="2019-03" db="EMBL/GenBank/DDBJ databases">
        <title>Genomic Encyclopedia of Type Strains, Phase IV (KMG-IV): sequencing the most valuable type-strain genomes for metagenomic binning, comparative biology and taxonomic classification.</title>
        <authorList>
            <person name="Goeker M."/>
        </authorList>
    </citation>
    <scope>NUCLEOTIDE SEQUENCE [LARGE SCALE GENOMIC DNA]</scope>
    <source>
        <strain evidence="3 4">DSM 103426</strain>
    </source>
</reference>
<dbReference type="NCBIfam" id="TIGR01003">
    <property type="entry name" value="PTS_HPr_family"/>
    <property type="match status" value="1"/>
</dbReference>
<evidence type="ECO:0000313" key="3">
    <source>
        <dbReference type="EMBL" id="TCS67827.1"/>
    </source>
</evidence>
<organism evidence="3 4">
    <name type="scientific">Faecalimonas umbilicata</name>
    <dbReference type="NCBI Taxonomy" id="1912855"/>
    <lineage>
        <taxon>Bacteria</taxon>
        <taxon>Bacillati</taxon>
        <taxon>Bacillota</taxon>
        <taxon>Clostridia</taxon>
        <taxon>Lachnospirales</taxon>
        <taxon>Lachnospiraceae</taxon>
        <taxon>Faecalimonas</taxon>
    </lineage>
</organism>
<gene>
    <name evidence="2" type="primary">crh</name>
    <name evidence="3" type="ORF">EDD74_11460</name>
    <name evidence="2" type="ORF">FAEUMB_11290</name>
</gene>
<dbReference type="EMBL" id="SLZV01000014">
    <property type="protein sequence ID" value="TCS67827.1"/>
    <property type="molecule type" value="Genomic_DNA"/>
</dbReference>
<dbReference type="InterPro" id="IPR035895">
    <property type="entry name" value="HPr-like_sf"/>
</dbReference>
<dbReference type="Proteomes" id="UP000702954">
    <property type="component" value="Unassembled WGS sequence"/>
</dbReference>
<accession>A0A4R3JRG5</accession>
<dbReference type="Gene3D" id="3.30.1340.10">
    <property type="entry name" value="HPr-like"/>
    <property type="match status" value="1"/>
</dbReference>
<evidence type="ECO:0000313" key="2">
    <source>
        <dbReference type="EMBL" id="GBU04588.1"/>
    </source>
</evidence>
<dbReference type="CDD" id="cd00367">
    <property type="entry name" value="PTS-HPr_like"/>
    <property type="match status" value="1"/>
</dbReference>
<proteinExistence type="predicted"/>
<dbReference type="EMBL" id="BHEO01000005">
    <property type="protein sequence ID" value="GBU04588.1"/>
    <property type="molecule type" value="Genomic_DNA"/>
</dbReference>
<comment type="caution">
    <text evidence="3">The sequence shown here is derived from an EMBL/GenBank/DDBJ whole genome shotgun (WGS) entry which is preliminary data.</text>
</comment>
<evidence type="ECO:0000313" key="4">
    <source>
        <dbReference type="Proteomes" id="UP000294613"/>
    </source>
</evidence>
<dbReference type="InterPro" id="IPR000032">
    <property type="entry name" value="HPr-like"/>
</dbReference>
<evidence type="ECO:0000313" key="5">
    <source>
        <dbReference type="Proteomes" id="UP000702954"/>
    </source>
</evidence>
<sequence length="85" mass="9487">MIRKPVTIQLDNGLEARPIALLVQEASQYASQIYIEIKEKRINAKSIMGMMSLNVHSGEELTVVTEGEDEEKAAQGIELFLNNVK</sequence>
<dbReference type="PANTHER" id="PTHR33705:SF5">
    <property type="entry name" value="HPR-LIKE PROTEIN CRH"/>
    <property type="match status" value="1"/>
</dbReference>
<dbReference type="Proteomes" id="UP000294613">
    <property type="component" value="Unassembled WGS sequence"/>
</dbReference>
<dbReference type="AlphaFoldDB" id="A0A4R3JRG5"/>
<dbReference type="SUPFAM" id="SSF55594">
    <property type="entry name" value="HPr-like"/>
    <property type="match status" value="1"/>
</dbReference>
<dbReference type="GeneID" id="97506132"/>
<dbReference type="Pfam" id="PF00381">
    <property type="entry name" value="PTS-HPr"/>
    <property type="match status" value="1"/>
</dbReference>